<dbReference type="EMBL" id="MZ130475">
    <property type="protein sequence ID" value="QWM89168.1"/>
    <property type="molecule type" value="Genomic_DNA"/>
</dbReference>
<evidence type="ECO:0000313" key="2">
    <source>
        <dbReference type="Proteomes" id="UP000827388"/>
    </source>
</evidence>
<dbReference type="Proteomes" id="UP000827388">
    <property type="component" value="Segment"/>
</dbReference>
<dbReference type="GeneID" id="75692234"/>
<gene>
    <name evidence="1" type="primary">gp_05869</name>
</gene>
<evidence type="ECO:0000313" key="1">
    <source>
        <dbReference type="EMBL" id="QWM89168.1"/>
    </source>
</evidence>
<sequence>MLQSKKEKVVCFAQDRDVSTRILAILSVGQTKSGVKKETKGADGKVTVAFVPEITRYKVICGSNGKVGTRYNVIKIPKEEKGRVIRKTVIDNGTVGRQLTDEEFVNMYPSQCNIFKEIFKEEFQVASQKIQKTKR</sequence>
<name>A0AAE7RXU2_9CAUD</name>
<protein>
    <submittedName>
        <fullName evidence="1">Uncharacterized protein</fullName>
    </submittedName>
</protein>
<keyword evidence="2" id="KW-1185">Reference proteome</keyword>
<dbReference type="KEGG" id="vg:75692234"/>
<accession>A0AAE7RXU2</accession>
<reference evidence="1 2" key="1">
    <citation type="submission" date="2021-04" db="EMBL/GenBank/DDBJ databases">
        <authorList>
            <person name="Shkoporov A.N."/>
            <person name="Stockdale S.R."/>
            <person name="Guerin E."/>
            <person name="Ross R.P."/>
            <person name="Hill C."/>
        </authorList>
    </citation>
    <scope>NUCLEOTIDE SEQUENCE [LARGE SCALE GENOMIC DNA]</scope>
    <source>
        <strain evidence="2">cr30_1</strain>
    </source>
</reference>
<proteinExistence type="predicted"/>
<dbReference type="RefSeq" id="YP_010358740.1">
    <property type="nucleotide sequence ID" value="NC_062765.1"/>
</dbReference>
<organism evidence="1 2">
    <name type="scientific">uncultured phage cr30_1</name>
    <dbReference type="NCBI Taxonomy" id="2986411"/>
    <lineage>
        <taxon>Viruses</taxon>
        <taxon>Duplodnaviria</taxon>
        <taxon>Heunggongvirae</taxon>
        <taxon>Uroviricota</taxon>
        <taxon>Caudoviricetes</taxon>
        <taxon>Crassvirales</taxon>
        <taxon>Suoliviridae</taxon>
        <taxon>Boorivirinae</taxon>
        <taxon>Cohcovirus</taxon>
        <taxon>Cohcovirus splanchnicus</taxon>
    </lineage>
</organism>